<gene>
    <name evidence="1" type="ORF">GGR25_001162</name>
</gene>
<accession>A0A840ALI9</accession>
<dbReference type="Proteomes" id="UP000553963">
    <property type="component" value="Unassembled WGS sequence"/>
</dbReference>
<comment type="caution">
    <text evidence="1">The sequence shown here is derived from an EMBL/GenBank/DDBJ whole genome shotgun (WGS) entry which is preliminary data.</text>
</comment>
<reference evidence="1 2" key="1">
    <citation type="submission" date="2020-08" db="EMBL/GenBank/DDBJ databases">
        <title>Genomic Encyclopedia of Type Strains, Phase IV (KMG-IV): sequencing the most valuable type-strain genomes for metagenomic binning, comparative biology and taxonomic classification.</title>
        <authorList>
            <person name="Goeker M."/>
        </authorList>
    </citation>
    <scope>NUCLEOTIDE SEQUENCE [LARGE SCALE GENOMIC DNA]</scope>
    <source>
        <strain evidence="1 2">DSM 25966</strain>
    </source>
</reference>
<keyword evidence="2" id="KW-1185">Reference proteome</keyword>
<evidence type="ECO:0000313" key="2">
    <source>
        <dbReference type="Proteomes" id="UP000553963"/>
    </source>
</evidence>
<dbReference type="RefSeq" id="WP_183397812.1">
    <property type="nucleotide sequence ID" value="NZ_JACIDS010000002.1"/>
</dbReference>
<proteinExistence type="predicted"/>
<organism evidence="1 2">
    <name type="scientific">Kaistia hirudinis</name>
    <dbReference type="NCBI Taxonomy" id="1293440"/>
    <lineage>
        <taxon>Bacteria</taxon>
        <taxon>Pseudomonadati</taxon>
        <taxon>Pseudomonadota</taxon>
        <taxon>Alphaproteobacteria</taxon>
        <taxon>Hyphomicrobiales</taxon>
        <taxon>Kaistiaceae</taxon>
        <taxon>Kaistia</taxon>
    </lineage>
</organism>
<name>A0A840ALI9_9HYPH</name>
<dbReference type="AlphaFoldDB" id="A0A840ALI9"/>
<sequence length="123" mass="13458">MSVRPGTERKVPEEQKMDLLERLGALHHALQLGATVEDTQAWMQALVAIRREVEADPASDRYDRETVDVMERKIAELVSEIVAGKAEPDFKPARTWVAALGAAVHRRRSAAAGNGGESGTKLN</sequence>
<dbReference type="EMBL" id="JACIDS010000002">
    <property type="protein sequence ID" value="MBB3930123.1"/>
    <property type="molecule type" value="Genomic_DNA"/>
</dbReference>
<evidence type="ECO:0000313" key="1">
    <source>
        <dbReference type="EMBL" id="MBB3930123.1"/>
    </source>
</evidence>
<protein>
    <submittedName>
        <fullName evidence="1">Uncharacterized protein</fullName>
    </submittedName>
</protein>